<keyword evidence="1" id="KW-0732">Signal</keyword>
<accession>A0A5K7YH08</accession>
<evidence type="ECO:0000313" key="3">
    <source>
        <dbReference type="Proteomes" id="UP000427906"/>
    </source>
</evidence>
<sequence length="410" mass="41510">MKKLFSIIALFFLFSVCVHVGRALADVAANARIVNQATLYFDDGSGVIQSTDASVIVTVAHVPGIPTLNAPADGEVAYINAMTPITYNYTITAGGNGPDTYTINSSIADQSNNGSDAGFSFAASTGPGETVTIAGSTASIDLGATITTTGSTTSVLQVPADGVADNAVNGIRVDDIVFVGSGTPTRVTAVSDPDSGTATITLADALSTDPDAGVTVLEQGAFTLTVTSGTIDTTGTDIVVTVDTTAVSTDAPASDTVVASYTSGSATLTKYVRNVTSANGTTGLRQFTFRSATHDFFTGGVTGAPGDTLEYLLLVENPGSGQVTGCSIEDVLPIDFVSFVSDAYDSDELVYVDVTGGTEDQFTQTTGDDPATVDGADLTVHVGAGATITDGGDVAGNASVFIAYQVTINN</sequence>
<dbReference type="OrthoDB" id="5401654at2"/>
<dbReference type="KEGG" id="dalk:DSCA_22580"/>
<name>A0A5K7YH08_9BACT</name>
<dbReference type="RefSeq" id="WP_155316500.1">
    <property type="nucleotide sequence ID" value="NZ_AP021874.1"/>
</dbReference>
<protein>
    <recommendedName>
        <fullName evidence="4">DUF11 domain-containing protein</fullName>
    </recommendedName>
</protein>
<evidence type="ECO:0008006" key="4">
    <source>
        <dbReference type="Google" id="ProtNLM"/>
    </source>
</evidence>
<organism evidence="2 3">
    <name type="scientific">Desulfosarcina alkanivorans</name>
    <dbReference type="NCBI Taxonomy" id="571177"/>
    <lineage>
        <taxon>Bacteria</taxon>
        <taxon>Pseudomonadati</taxon>
        <taxon>Thermodesulfobacteriota</taxon>
        <taxon>Desulfobacteria</taxon>
        <taxon>Desulfobacterales</taxon>
        <taxon>Desulfosarcinaceae</taxon>
        <taxon>Desulfosarcina</taxon>
    </lineage>
</organism>
<keyword evidence="3" id="KW-1185">Reference proteome</keyword>
<dbReference type="Proteomes" id="UP000427906">
    <property type="component" value="Chromosome"/>
</dbReference>
<evidence type="ECO:0000313" key="2">
    <source>
        <dbReference type="EMBL" id="BBO68328.1"/>
    </source>
</evidence>
<proteinExistence type="predicted"/>
<dbReference type="AlphaFoldDB" id="A0A5K7YH08"/>
<reference evidence="2 3" key="1">
    <citation type="submission" date="2019-11" db="EMBL/GenBank/DDBJ databases">
        <title>Comparative genomics of hydrocarbon-degrading Desulfosarcina strains.</title>
        <authorList>
            <person name="Watanabe M."/>
            <person name="Kojima H."/>
            <person name="Fukui M."/>
        </authorList>
    </citation>
    <scope>NUCLEOTIDE SEQUENCE [LARGE SCALE GENOMIC DNA]</scope>
    <source>
        <strain evidence="2 3">PL12</strain>
    </source>
</reference>
<dbReference type="EMBL" id="AP021874">
    <property type="protein sequence ID" value="BBO68328.1"/>
    <property type="molecule type" value="Genomic_DNA"/>
</dbReference>
<evidence type="ECO:0000256" key="1">
    <source>
        <dbReference type="SAM" id="SignalP"/>
    </source>
</evidence>
<feature type="chain" id="PRO_5024444551" description="DUF11 domain-containing protein" evidence="1">
    <location>
        <begin position="26"/>
        <end position="410"/>
    </location>
</feature>
<feature type="signal peptide" evidence="1">
    <location>
        <begin position="1"/>
        <end position="25"/>
    </location>
</feature>
<gene>
    <name evidence="2" type="ORF">DSCA_22580</name>
</gene>